<evidence type="ECO:0000313" key="1">
    <source>
        <dbReference type="EMBL" id="GAA4064838.1"/>
    </source>
</evidence>
<sequence length="245" mass="26871">MHRMTSATAADYGWIRSPSSLLRYALDIGYTLTLVRGVSPDELLRMAGADAEPPEECAGLGELIERHQELVDECDDWPESFIAGAFTVQGEGGDWALLLDVGGDLGTRPGFMESLSAGTRAVSHSSNGGKPMDFFHWYENGELRTTFEWPSVRTGSTPDDLNAVMTDLGLDPSGDQATDVDRKAAVFALSERLTGVQVTEELLAEAVYRVGEVPEEPAEEWESVVIDITDAHGERTYMELRRDQL</sequence>
<accession>A0ABP7VFL8</accession>
<dbReference type="EMBL" id="BAAAZY010000011">
    <property type="protein sequence ID" value="GAA4064838.1"/>
    <property type="molecule type" value="Genomic_DNA"/>
</dbReference>
<proteinExistence type="predicted"/>
<dbReference type="Proteomes" id="UP001499984">
    <property type="component" value="Unassembled WGS sequence"/>
</dbReference>
<protein>
    <submittedName>
        <fullName evidence="1">Uncharacterized protein</fullName>
    </submittedName>
</protein>
<dbReference type="InterPro" id="IPR045592">
    <property type="entry name" value="DUF6461"/>
</dbReference>
<keyword evidence="2" id="KW-1185">Reference proteome</keyword>
<name>A0ABP7VFL8_9ACTN</name>
<dbReference type="Pfam" id="PF20062">
    <property type="entry name" value="DUF6461"/>
    <property type="match status" value="1"/>
</dbReference>
<comment type="caution">
    <text evidence="1">The sequence shown here is derived from an EMBL/GenBank/DDBJ whole genome shotgun (WGS) entry which is preliminary data.</text>
</comment>
<evidence type="ECO:0000313" key="2">
    <source>
        <dbReference type="Proteomes" id="UP001499984"/>
    </source>
</evidence>
<gene>
    <name evidence="1" type="ORF">GCM10022233_44080</name>
</gene>
<organism evidence="1 2">
    <name type="scientific">Streptomyces shaanxiensis</name>
    <dbReference type="NCBI Taxonomy" id="653357"/>
    <lineage>
        <taxon>Bacteria</taxon>
        <taxon>Bacillati</taxon>
        <taxon>Actinomycetota</taxon>
        <taxon>Actinomycetes</taxon>
        <taxon>Kitasatosporales</taxon>
        <taxon>Streptomycetaceae</taxon>
        <taxon>Streptomyces</taxon>
    </lineage>
</organism>
<reference evidence="2" key="1">
    <citation type="journal article" date="2019" name="Int. J. Syst. Evol. Microbiol.">
        <title>The Global Catalogue of Microorganisms (GCM) 10K type strain sequencing project: providing services to taxonomists for standard genome sequencing and annotation.</title>
        <authorList>
            <consortium name="The Broad Institute Genomics Platform"/>
            <consortium name="The Broad Institute Genome Sequencing Center for Infectious Disease"/>
            <person name="Wu L."/>
            <person name="Ma J."/>
        </authorList>
    </citation>
    <scope>NUCLEOTIDE SEQUENCE [LARGE SCALE GENOMIC DNA]</scope>
    <source>
        <strain evidence="2">JCM 16925</strain>
    </source>
</reference>